<evidence type="ECO:0000256" key="1">
    <source>
        <dbReference type="ARBA" id="ARBA00001709"/>
    </source>
</evidence>
<name>A0A2A9MDI0_BESBE</name>
<dbReference type="Pfam" id="PF16113">
    <property type="entry name" value="ECH_2"/>
    <property type="match status" value="1"/>
</dbReference>
<dbReference type="InterPro" id="IPR029045">
    <property type="entry name" value="ClpP/crotonase-like_dom_sf"/>
</dbReference>
<dbReference type="KEGG" id="bbes:BESB_079590"/>
<evidence type="ECO:0000256" key="2">
    <source>
        <dbReference type="ARBA" id="ARBA00011915"/>
    </source>
</evidence>
<dbReference type="GO" id="GO:0006574">
    <property type="term" value="P:L-valine catabolic process"/>
    <property type="evidence" value="ECO:0007669"/>
    <property type="project" value="TreeGrafter"/>
</dbReference>
<dbReference type="GO" id="GO:0003860">
    <property type="term" value="F:3-hydroxyisobutyryl-CoA hydrolase activity"/>
    <property type="evidence" value="ECO:0007669"/>
    <property type="project" value="UniProtKB-EC"/>
</dbReference>
<protein>
    <recommendedName>
        <fullName evidence="2">3-hydroxyisobutyryl-CoA hydrolase</fullName>
        <ecNumber evidence="2">3.1.2.4</ecNumber>
    </recommendedName>
</protein>
<dbReference type="OrthoDB" id="1737613at2759"/>
<sequence>MATPASRRLWRLSLQLHGALGHEGRSSLASLSSSFTSSASLSPASPHPAAVQAPAPSFASVAWPSPSALRQEGAAPTRRELEKGRAADDVAPPSPPSSAAQQRRAMSSSAGPLAGPEALYGEQLLLEFSGDAEAASGCLSVALNRPKQLNALSESMVLAFRSLLFRAEEDPRVSLLLLAGEGGRAFCAGGDVRRMREAPKADVVRFFGQEYALIYHMSRIKKPVVALWDGIVMGGGVGISIFASHRICTETTVWAMPEAAIGLFPDVAAAFFLPRLKSSPAVGFYAGLVGARFQAEDLVKTGLATHFVPRARLEALSSELKKVSGFLAPEDARAEVDRILAAFAEPIPGSSSASASSSGSLSHLSPAVMEGIEKYFSALPPTYKDLVSTLEQGEASGCAFAAEVMKSLHERCPLSCAVWFSLFTRALRQKAPGAASGTPFFSRRREEGETLLEVLRQDFTLAQALICAFPDNFREGVRAVLVDKDNRPRWTPPTADGLTEEDVARVLNYEEAEGLDRFLHG</sequence>
<evidence type="ECO:0000256" key="3">
    <source>
        <dbReference type="ARBA" id="ARBA00022801"/>
    </source>
</evidence>
<evidence type="ECO:0000256" key="4">
    <source>
        <dbReference type="SAM" id="MobiDB-lite"/>
    </source>
</evidence>
<evidence type="ECO:0000259" key="5">
    <source>
        <dbReference type="Pfam" id="PF16113"/>
    </source>
</evidence>
<evidence type="ECO:0000313" key="7">
    <source>
        <dbReference type="Proteomes" id="UP000224006"/>
    </source>
</evidence>
<feature type="compositionally biased region" description="Basic and acidic residues" evidence="4">
    <location>
        <begin position="77"/>
        <end position="88"/>
    </location>
</feature>
<dbReference type="PANTHER" id="PTHR43176:SF3">
    <property type="entry name" value="3-HYDROXYISOBUTYRYL-COA HYDROLASE, MITOCHONDRIAL"/>
    <property type="match status" value="1"/>
</dbReference>
<dbReference type="EC" id="3.1.2.4" evidence="2"/>
<dbReference type="STRING" id="94643.A0A2A9MDI0"/>
<dbReference type="RefSeq" id="XP_029217752.1">
    <property type="nucleotide sequence ID" value="XM_029366321.1"/>
</dbReference>
<comment type="catalytic activity">
    <reaction evidence="1">
        <text>3-hydroxy-2-methylpropanoyl-CoA + H2O = 3-hydroxy-2-methylpropanoate + CoA + H(+)</text>
        <dbReference type="Rhea" id="RHEA:20888"/>
        <dbReference type="ChEBI" id="CHEBI:11805"/>
        <dbReference type="ChEBI" id="CHEBI:15377"/>
        <dbReference type="ChEBI" id="CHEBI:15378"/>
        <dbReference type="ChEBI" id="CHEBI:57287"/>
        <dbReference type="ChEBI" id="CHEBI:57340"/>
        <dbReference type="EC" id="3.1.2.4"/>
    </reaction>
</comment>
<feature type="domain" description="Enoyl-CoA hydratase/isomerase" evidence="5">
    <location>
        <begin position="141"/>
        <end position="506"/>
    </location>
</feature>
<dbReference type="SUPFAM" id="SSF52096">
    <property type="entry name" value="ClpP/crotonase"/>
    <property type="match status" value="1"/>
</dbReference>
<keyword evidence="6" id="KW-0413">Isomerase</keyword>
<gene>
    <name evidence="6" type="ORF">BESB_079590</name>
</gene>
<keyword evidence="3" id="KW-0378">Hydrolase</keyword>
<dbReference type="AlphaFoldDB" id="A0A2A9MDI0"/>
<dbReference type="CDD" id="cd06558">
    <property type="entry name" value="crotonase-like"/>
    <property type="match status" value="1"/>
</dbReference>
<dbReference type="GO" id="GO:0016853">
    <property type="term" value="F:isomerase activity"/>
    <property type="evidence" value="ECO:0007669"/>
    <property type="project" value="UniProtKB-KW"/>
</dbReference>
<feature type="compositionally biased region" description="Low complexity" evidence="4">
    <location>
        <begin position="26"/>
        <end position="50"/>
    </location>
</feature>
<evidence type="ECO:0000313" key="6">
    <source>
        <dbReference type="EMBL" id="PFH33743.1"/>
    </source>
</evidence>
<organism evidence="6 7">
    <name type="scientific">Besnoitia besnoiti</name>
    <name type="common">Apicomplexan protozoan</name>
    <dbReference type="NCBI Taxonomy" id="94643"/>
    <lineage>
        <taxon>Eukaryota</taxon>
        <taxon>Sar</taxon>
        <taxon>Alveolata</taxon>
        <taxon>Apicomplexa</taxon>
        <taxon>Conoidasida</taxon>
        <taxon>Coccidia</taxon>
        <taxon>Eucoccidiorida</taxon>
        <taxon>Eimeriorina</taxon>
        <taxon>Sarcocystidae</taxon>
        <taxon>Besnoitia</taxon>
    </lineage>
</organism>
<comment type="caution">
    <text evidence="6">The sequence shown here is derived from an EMBL/GenBank/DDBJ whole genome shotgun (WGS) entry which is preliminary data.</text>
</comment>
<dbReference type="Gene3D" id="3.90.226.10">
    <property type="entry name" value="2-enoyl-CoA Hydratase, Chain A, domain 1"/>
    <property type="match status" value="1"/>
</dbReference>
<dbReference type="GeneID" id="40312886"/>
<dbReference type="Proteomes" id="UP000224006">
    <property type="component" value="Chromosome VII"/>
</dbReference>
<dbReference type="EMBL" id="NWUJ01000008">
    <property type="protein sequence ID" value="PFH33743.1"/>
    <property type="molecule type" value="Genomic_DNA"/>
</dbReference>
<proteinExistence type="predicted"/>
<dbReference type="InterPro" id="IPR045004">
    <property type="entry name" value="ECH_dom"/>
</dbReference>
<feature type="compositionally biased region" description="Low complexity" evidence="4">
    <location>
        <begin position="97"/>
        <end position="110"/>
    </location>
</feature>
<dbReference type="VEuPathDB" id="ToxoDB:BESB_079590"/>
<keyword evidence="7" id="KW-1185">Reference proteome</keyword>
<reference evidence="6 7" key="1">
    <citation type="submission" date="2017-09" db="EMBL/GenBank/DDBJ databases">
        <title>Genome sequencing of Besnoitia besnoiti strain Bb-Ger1.</title>
        <authorList>
            <person name="Schares G."/>
            <person name="Venepally P."/>
            <person name="Lorenzi H.A."/>
        </authorList>
    </citation>
    <scope>NUCLEOTIDE SEQUENCE [LARGE SCALE GENOMIC DNA]</scope>
    <source>
        <strain evidence="6 7">Bb-Ger1</strain>
    </source>
</reference>
<dbReference type="PANTHER" id="PTHR43176">
    <property type="entry name" value="3-HYDROXYISOBUTYRYL-COA HYDROLASE-RELATED"/>
    <property type="match status" value="1"/>
</dbReference>
<accession>A0A2A9MDI0</accession>
<feature type="region of interest" description="Disordered" evidence="4">
    <location>
        <begin position="23"/>
        <end position="112"/>
    </location>
</feature>
<dbReference type="InterPro" id="IPR032259">
    <property type="entry name" value="HIBYL-CoA-H"/>
</dbReference>